<evidence type="ECO:0000313" key="1">
    <source>
        <dbReference type="EMBL" id="NMQ18735.1"/>
    </source>
</evidence>
<accession>A0ABX1TLF2</accession>
<dbReference type="EMBL" id="SPMZ01000016">
    <property type="protein sequence ID" value="NMQ18735.1"/>
    <property type="molecule type" value="Genomic_DNA"/>
</dbReference>
<keyword evidence="2" id="KW-1185">Reference proteome</keyword>
<name>A0ABX1TLF2_9GAMM</name>
<protein>
    <submittedName>
        <fullName evidence="1">Uncharacterized protein</fullName>
    </submittedName>
</protein>
<organism evidence="1 2">
    <name type="scientific">Candidatus Competibacter phosphatis</name>
    <dbReference type="NCBI Taxonomy" id="221280"/>
    <lineage>
        <taxon>Bacteria</taxon>
        <taxon>Pseudomonadati</taxon>
        <taxon>Pseudomonadota</taxon>
        <taxon>Gammaproteobacteria</taxon>
        <taxon>Candidatus Competibacteraceae</taxon>
        <taxon>Candidatus Competibacter</taxon>
    </lineage>
</organism>
<proteinExistence type="predicted"/>
<comment type="caution">
    <text evidence="1">The sequence shown here is derived from an EMBL/GenBank/DDBJ whole genome shotgun (WGS) entry which is preliminary data.</text>
</comment>
<dbReference type="RefSeq" id="WP_169247996.1">
    <property type="nucleotide sequence ID" value="NZ_SPMZ01000016.1"/>
</dbReference>
<gene>
    <name evidence="1" type="ORF">E4P82_05665</name>
</gene>
<reference evidence="1 2" key="1">
    <citation type="submission" date="2019-03" db="EMBL/GenBank/DDBJ databases">
        <title>Metabolic reconstructions from genomes of highly enriched 'Candidatus Accumulibacter' and 'Candidatus Competibacter' bioreactor populations.</title>
        <authorList>
            <person name="Annavajhala M.K."/>
            <person name="Welles L."/>
            <person name="Abbas B."/>
            <person name="Sorokin D."/>
            <person name="Park H."/>
            <person name="Van Loosdrecht M."/>
            <person name="Chandran K."/>
        </authorList>
    </citation>
    <scope>NUCLEOTIDE SEQUENCE [LARGE SCALE GENOMIC DNA]</scope>
    <source>
        <strain evidence="1 2">SBR_G</strain>
    </source>
</reference>
<sequence>MTATPFEEFLTAFEAGSLAARSSDIDWILAKSDDSDIAVADPDELAAKAGITPEQSARLKRAVTEAMDYRATKND</sequence>
<dbReference type="Proteomes" id="UP000760480">
    <property type="component" value="Unassembled WGS sequence"/>
</dbReference>
<evidence type="ECO:0000313" key="2">
    <source>
        <dbReference type="Proteomes" id="UP000760480"/>
    </source>
</evidence>